<feature type="transmembrane region" description="Helical" evidence="7">
    <location>
        <begin position="123"/>
        <end position="144"/>
    </location>
</feature>
<feature type="transmembrane region" description="Helical" evidence="7">
    <location>
        <begin position="592"/>
        <end position="611"/>
    </location>
</feature>
<name>A0ABM7WYF3_9BACT</name>
<protein>
    <recommendedName>
        <fullName evidence="10">Amino acid permease-associated region</fullName>
    </recommendedName>
</protein>
<evidence type="ECO:0000256" key="2">
    <source>
        <dbReference type="ARBA" id="ARBA00022475"/>
    </source>
</evidence>
<evidence type="ECO:0000313" key="9">
    <source>
        <dbReference type="Proteomes" id="UP001162891"/>
    </source>
</evidence>
<dbReference type="Gene3D" id="1.20.1740.10">
    <property type="entry name" value="Amino acid/polyamine transporter I"/>
    <property type="match status" value="1"/>
</dbReference>
<dbReference type="PIRSF" id="PIRSF006060">
    <property type="entry name" value="AA_transporter"/>
    <property type="match status" value="1"/>
</dbReference>
<sequence>MATPLNEGSTSPSTGTTGPRPTLGLTGLTINAMALIAPGAFLWLTFQIQSLYGAPMAGSAMWFGILAALLLCFATAISYAELSKLYPGAGSSYFFAEQAFLNRTKAYRFARVAKFITGWASHLYYWVYPGVMVGVTAILSGYLLNQFFPNTFSGAYNSFPFMAVFCVVFALGVAYIAFRGVTGTTGVNFAINVIQITALLVFSVIAISYRMNHPEGSRGWHLVNGVPVDFVVAQEPALENGKPKLDAAGQPVLQNKLDADGNPVPELKDGKPVPFTLSYAPAAATSLEPVDADHPKDLTPHFKFHPTASSVTAPHGFSFIVIQACIAILILVGFESVTSMGEEAKNAKRDIPRAVLLSLGIQGIVCYAIEYFAANYFLNQGYTLSDAAASGAPLGDMMVLAGTWLFGSYAAGRAFMLVQAATVFLALIGTTLSCLSTGARVTYAMGKDNEVPEHFGFLHGKRLTPHRAIWTLAVISAVLGIFTVVTYLGGTSPAPLEAKYQGFWYSVGLFKPETYPSLPNSLVIMTLISNFGTFLLYMLTCIVAIVAFREHKQFSGFKHLFVPLFGLLANLACMLFYLVGPFTVSGMSPKEPYIALGVCLLWGAYGAVYFLRSSRKKGKAVLIEKVVAA</sequence>
<evidence type="ECO:0000256" key="3">
    <source>
        <dbReference type="ARBA" id="ARBA00022692"/>
    </source>
</evidence>
<dbReference type="RefSeq" id="WP_248352981.1">
    <property type="nucleotide sequence ID" value="NZ_AP025591.1"/>
</dbReference>
<dbReference type="InterPro" id="IPR002293">
    <property type="entry name" value="AA/rel_permease1"/>
</dbReference>
<keyword evidence="2" id="KW-1003">Cell membrane</keyword>
<keyword evidence="5 7" id="KW-0472">Membrane</keyword>
<feature type="region of interest" description="Disordered" evidence="6">
    <location>
        <begin position="1"/>
        <end position="21"/>
    </location>
</feature>
<evidence type="ECO:0008006" key="10">
    <source>
        <dbReference type="Google" id="ProtNLM"/>
    </source>
</evidence>
<dbReference type="Pfam" id="PF13520">
    <property type="entry name" value="AA_permease_2"/>
    <property type="match status" value="2"/>
</dbReference>
<organism evidence="8 9">
    <name type="scientific">Anaeromyxobacter oryzae</name>
    <dbReference type="NCBI Taxonomy" id="2918170"/>
    <lineage>
        <taxon>Bacteria</taxon>
        <taxon>Pseudomonadati</taxon>
        <taxon>Myxococcota</taxon>
        <taxon>Myxococcia</taxon>
        <taxon>Myxococcales</taxon>
        <taxon>Cystobacterineae</taxon>
        <taxon>Anaeromyxobacteraceae</taxon>
        <taxon>Anaeromyxobacter</taxon>
    </lineage>
</organism>
<feature type="transmembrane region" description="Helical" evidence="7">
    <location>
        <begin position="560"/>
        <end position="580"/>
    </location>
</feature>
<keyword evidence="9" id="KW-1185">Reference proteome</keyword>
<feature type="transmembrane region" description="Helical" evidence="7">
    <location>
        <begin position="468"/>
        <end position="489"/>
    </location>
</feature>
<accession>A0ABM7WYF3</accession>
<proteinExistence type="predicted"/>
<feature type="transmembrane region" description="Helical" evidence="7">
    <location>
        <begin position="316"/>
        <end position="334"/>
    </location>
</feature>
<dbReference type="Proteomes" id="UP001162891">
    <property type="component" value="Chromosome"/>
</dbReference>
<reference evidence="9" key="1">
    <citation type="journal article" date="2022" name="Int. J. Syst. Evol. Microbiol.">
        <title>Anaeromyxobacter oryzae sp. nov., Anaeromyxobacter diazotrophicus sp. nov. and Anaeromyxobacter paludicola sp. nov., isolated from paddy soils.</title>
        <authorList>
            <person name="Itoh H."/>
            <person name="Xu Z."/>
            <person name="Mise K."/>
            <person name="Masuda Y."/>
            <person name="Ushijima N."/>
            <person name="Hayakawa C."/>
            <person name="Shiratori Y."/>
            <person name="Senoo K."/>
        </authorList>
    </citation>
    <scope>NUCLEOTIDE SEQUENCE [LARGE SCALE GENOMIC DNA]</scope>
    <source>
        <strain evidence="9">Red232</strain>
    </source>
</reference>
<feature type="compositionally biased region" description="Low complexity" evidence="6">
    <location>
        <begin position="8"/>
        <end position="21"/>
    </location>
</feature>
<evidence type="ECO:0000256" key="1">
    <source>
        <dbReference type="ARBA" id="ARBA00004651"/>
    </source>
</evidence>
<dbReference type="PANTHER" id="PTHR42770:SF16">
    <property type="entry name" value="AMINO ACID PERMEASE"/>
    <property type="match status" value="1"/>
</dbReference>
<feature type="transmembrane region" description="Helical" evidence="7">
    <location>
        <begin position="189"/>
        <end position="209"/>
    </location>
</feature>
<comment type="subcellular location">
    <subcellularLocation>
        <location evidence="1">Cell membrane</location>
        <topology evidence="1">Multi-pass membrane protein</topology>
    </subcellularLocation>
</comment>
<feature type="transmembrane region" description="Helical" evidence="7">
    <location>
        <begin position="522"/>
        <end position="548"/>
    </location>
</feature>
<keyword evidence="4 7" id="KW-1133">Transmembrane helix</keyword>
<evidence type="ECO:0000256" key="7">
    <source>
        <dbReference type="SAM" id="Phobius"/>
    </source>
</evidence>
<evidence type="ECO:0000256" key="6">
    <source>
        <dbReference type="SAM" id="MobiDB-lite"/>
    </source>
</evidence>
<feature type="transmembrane region" description="Helical" evidence="7">
    <location>
        <begin position="156"/>
        <end position="177"/>
    </location>
</feature>
<feature type="transmembrane region" description="Helical" evidence="7">
    <location>
        <begin position="28"/>
        <end position="48"/>
    </location>
</feature>
<evidence type="ECO:0000256" key="4">
    <source>
        <dbReference type="ARBA" id="ARBA00022989"/>
    </source>
</evidence>
<dbReference type="InterPro" id="IPR050367">
    <property type="entry name" value="APC_superfamily"/>
</dbReference>
<feature type="transmembrane region" description="Helical" evidence="7">
    <location>
        <begin position="60"/>
        <end position="79"/>
    </location>
</feature>
<keyword evidence="3 7" id="KW-0812">Transmembrane</keyword>
<feature type="transmembrane region" description="Helical" evidence="7">
    <location>
        <begin position="354"/>
        <end position="374"/>
    </location>
</feature>
<gene>
    <name evidence="8" type="ORF">AMOR_35610</name>
</gene>
<dbReference type="EMBL" id="AP025591">
    <property type="protein sequence ID" value="BDG04565.1"/>
    <property type="molecule type" value="Genomic_DNA"/>
</dbReference>
<dbReference type="PANTHER" id="PTHR42770">
    <property type="entry name" value="AMINO ACID TRANSPORTER-RELATED"/>
    <property type="match status" value="1"/>
</dbReference>
<evidence type="ECO:0000313" key="8">
    <source>
        <dbReference type="EMBL" id="BDG04565.1"/>
    </source>
</evidence>
<feature type="transmembrane region" description="Helical" evidence="7">
    <location>
        <begin position="414"/>
        <end position="435"/>
    </location>
</feature>
<evidence type="ECO:0000256" key="5">
    <source>
        <dbReference type="ARBA" id="ARBA00023136"/>
    </source>
</evidence>